<dbReference type="AlphaFoldDB" id="A0A2W5T7U8"/>
<reference evidence="2 3" key="1">
    <citation type="submission" date="2017-08" db="EMBL/GenBank/DDBJ databases">
        <title>Infants hospitalized years apart are colonized by the same room-sourced microbial strains.</title>
        <authorList>
            <person name="Brooks B."/>
            <person name="Olm M.R."/>
            <person name="Firek B.A."/>
            <person name="Baker R."/>
            <person name="Thomas B.C."/>
            <person name="Morowitz M.J."/>
            <person name="Banfield J.F."/>
        </authorList>
    </citation>
    <scope>NUCLEOTIDE SEQUENCE [LARGE SCALE GENOMIC DNA]</scope>
    <source>
        <strain evidence="2">S2_003_000_R2_14</strain>
    </source>
</reference>
<evidence type="ECO:0000313" key="3">
    <source>
        <dbReference type="Proteomes" id="UP000249061"/>
    </source>
</evidence>
<gene>
    <name evidence="2" type="ORF">DI536_27225</name>
</gene>
<dbReference type="PROSITE" id="PS50887">
    <property type="entry name" value="GGDEF"/>
    <property type="match status" value="1"/>
</dbReference>
<dbReference type="Gene3D" id="3.30.70.270">
    <property type="match status" value="1"/>
</dbReference>
<dbReference type="InterPro" id="IPR000160">
    <property type="entry name" value="GGDEF_dom"/>
</dbReference>
<dbReference type="NCBIfam" id="TIGR00254">
    <property type="entry name" value="GGDEF"/>
    <property type="match status" value="1"/>
</dbReference>
<dbReference type="SUPFAM" id="SSF55073">
    <property type="entry name" value="Nucleotide cyclase"/>
    <property type="match status" value="1"/>
</dbReference>
<protein>
    <recommendedName>
        <fullName evidence="1">GGDEF domain-containing protein</fullName>
    </recommendedName>
</protein>
<comment type="caution">
    <text evidence="2">The sequence shown here is derived from an EMBL/GenBank/DDBJ whole genome shotgun (WGS) entry which is preliminary data.</text>
</comment>
<proteinExistence type="predicted"/>
<organism evidence="2 3">
    <name type="scientific">Archangium gephyra</name>
    <dbReference type="NCBI Taxonomy" id="48"/>
    <lineage>
        <taxon>Bacteria</taxon>
        <taxon>Pseudomonadati</taxon>
        <taxon>Myxococcota</taxon>
        <taxon>Myxococcia</taxon>
        <taxon>Myxococcales</taxon>
        <taxon>Cystobacterineae</taxon>
        <taxon>Archangiaceae</taxon>
        <taxon>Archangium</taxon>
    </lineage>
</organism>
<dbReference type="Proteomes" id="UP000249061">
    <property type="component" value="Unassembled WGS sequence"/>
</dbReference>
<evidence type="ECO:0000313" key="2">
    <source>
        <dbReference type="EMBL" id="PZR07565.1"/>
    </source>
</evidence>
<dbReference type="SMART" id="SM00267">
    <property type="entry name" value="GGDEF"/>
    <property type="match status" value="1"/>
</dbReference>
<name>A0A2W5T7U8_9BACT</name>
<dbReference type="EMBL" id="QFQP01000030">
    <property type="protein sequence ID" value="PZR07565.1"/>
    <property type="molecule type" value="Genomic_DNA"/>
</dbReference>
<feature type="domain" description="GGDEF" evidence="1">
    <location>
        <begin position="149"/>
        <end position="280"/>
    </location>
</feature>
<evidence type="ECO:0000259" key="1">
    <source>
        <dbReference type="PROSITE" id="PS50887"/>
    </source>
</evidence>
<dbReference type="Pfam" id="PF00990">
    <property type="entry name" value="GGDEF"/>
    <property type="match status" value="1"/>
</dbReference>
<accession>A0A2W5T7U8</accession>
<dbReference type="InterPro" id="IPR029787">
    <property type="entry name" value="Nucleotide_cyclase"/>
</dbReference>
<dbReference type="InterPro" id="IPR043128">
    <property type="entry name" value="Rev_trsase/Diguanyl_cyclase"/>
</dbReference>
<sequence length="296" mass="31679">MTIKLAAVIEPNATRYKAITAALKKAGLKVSAAREPEALKKEQLVVVGSSLKSPSRTAREVKKAVPDALVFAGQSSGFKAPWADAVLPLPVSANDLKVRLAERASRAPSVPVSPRPGDGILDPTTNFYTFSHFKEVLFVEVKRARRYGFPLALALVGFDTIEGNIDAELQTQLMGGLALAIRRSLRDTDYPVQQTNDRVLLLMPHTDLAGSLIVARRICERVARATLQAGDTVLHPTISVGVAAGEPGREYGFSDLARQAQDGLSAAQARGGNRVEFVTLAEAPPASRPEFPLPAP</sequence>